<gene>
    <name evidence="3" type="ordered locus">Msil_1974</name>
</gene>
<dbReference type="InterPro" id="IPR005094">
    <property type="entry name" value="Endonuclease_MobA/VirD2"/>
</dbReference>
<dbReference type="STRING" id="395965.Msil_1974"/>
<accession>B8EPR3</accession>
<evidence type="ECO:0000313" key="3">
    <source>
        <dbReference type="EMBL" id="ACK50917.1"/>
    </source>
</evidence>
<reference evidence="3 4" key="1">
    <citation type="journal article" date="2010" name="J. Bacteriol.">
        <title>Complete genome sequence of the aerobic facultative methanotroph Methylocella silvestris BL2.</title>
        <authorList>
            <person name="Chen Y."/>
            <person name="Crombie A."/>
            <person name="Rahman M.T."/>
            <person name="Dedysh S.N."/>
            <person name="Liesack W."/>
            <person name="Stott M.B."/>
            <person name="Alam M."/>
            <person name="Theisen A.R."/>
            <person name="Murrell J.C."/>
            <person name="Dunfield P.F."/>
        </authorList>
    </citation>
    <scope>NUCLEOTIDE SEQUENCE [LARGE SCALE GENOMIC DNA]</scope>
    <source>
        <strain evidence="4">DSM 15510 / CIP 108128 / LMG 27833 / NCIMB 13906 / BL2</strain>
    </source>
</reference>
<protein>
    <submittedName>
        <fullName evidence="3">Relaxase/mobilization nuclease family protein</fullName>
    </submittedName>
</protein>
<dbReference type="OrthoDB" id="1826980at2"/>
<organism evidence="3 4">
    <name type="scientific">Methylocella silvestris (strain DSM 15510 / CIP 108128 / LMG 27833 / NCIMB 13906 / BL2)</name>
    <dbReference type="NCBI Taxonomy" id="395965"/>
    <lineage>
        <taxon>Bacteria</taxon>
        <taxon>Pseudomonadati</taxon>
        <taxon>Pseudomonadota</taxon>
        <taxon>Alphaproteobacteria</taxon>
        <taxon>Hyphomicrobiales</taxon>
        <taxon>Beijerinckiaceae</taxon>
        <taxon>Methylocella</taxon>
    </lineage>
</organism>
<dbReference type="Proteomes" id="UP000002257">
    <property type="component" value="Chromosome"/>
</dbReference>
<dbReference type="AlphaFoldDB" id="B8EPR3"/>
<dbReference type="Pfam" id="PF03432">
    <property type="entry name" value="Relaxase"/>
    <property type="match status" value="1"/>
</dbReference>
<dbReference type="RefSeq" id="WP_012590987.1">
    <property type="nucleotide sequence ID" value="NC_011666.1"/>
</dbReference>
<feature type="compositionally biased region" description="Basic and acidic residues" evidence="1">
    <location>
        <begin position="154"/>
        <end position="166"/>
    </location>
</feature>
<dbReference type="HOGENOM" id="CLU_039168_0_0_5"/>
<sequence length="480" mass="54178">MILKGNQRAGGADLATHLMNEHDNDLVEVAEIRGTVAQDLHGAFGEHEAIAAGTRCKKPLYSLSINPSEPISRDQYQTAIDRIEQRLGLSGQARAVVFHVKHGREHCHVVWSRVDSVNMRAVHISHDRMKLRTLSQELAHEFGLSLPDGLAQGRDTDRERKKDMSLGEKAQAEATGITPRERSAEITDAFRRSDSAEAFRAALKEKGYILARGDKRGFVVVDRFGKVHSLARQIDGVRTRELNDKLAPLAQEQLPSVDQATDAMRARGAEAKERVDARVSRRMAELSGKLDTRQATRRGKLDCRKQEMDIVHGSERMSLHAAHKSEAGKPFARVAGAIFALFERVPGLRSVIAPLRRNPNINPAERHRIEREALDRRHQREHFMLGRRYKALDRLDLKERRSLEITVRRQIQETEGLRADAAQLRQDQIEVNKIDITVDASLAKAEGKRGWKARQAKLDDGKGQKQNRPRGYRQSRDDLS</sequence>
<feature type="region of interest" description="Disordered" evidence="1">
    <location>
        <begin position="149"/>
        <end position="180"/>
    </location>
</feature>
<evidence type="ECO:0000313" key="4">
    <source>
        <dbReference type="Proteomes" id="UP000002257"/>
    </source>
</evidence>
<feature type="domain" description="MobA/VirD2-like nuclease" evidence="2">
    <location>
        <begin position="22"/>
        <end position="144"/>
    </location>
</feature>
<keyword evidence="4" id="KW-1185">Reference proteome</keyword>
<feature type="region of interest" description="Disordered" evidence="1">
    <location>
        <begin position="449"/>
        <end position="480"/>
    </location>
</feature>
<dbReference type="eggNOG" id="COG0612">
    <property type="taxonomic scope" value="Bacteria"/>
</dbReference>
<dbReference type="EMBL" id="CP001280">
    <property type="protein sequence ID" value="ACK50917.1"/>
    <property type="molecule type" value="Genomic_DNA"/>
</dbReference>
<proteinExistence type="predicted"/>
<dbReference type="KEGG" id="msl:Msil_1974"/>
<evidence type="ECO:0000256" key="1">
    <source>
        <dbReference type="SAM" id="MobiDB-lite"/>
    </source>
</evidence>
<evidence type="ECO:0000259" key="2">
    <source>
        <dbReference type="Pfam" id="PF03432"/>
    </source>
</evidence>
<name>B8EPR3_METSB</name>